<dbReference type="PANTHER" id="PTHR43244:SF1">
    <property type="entry name" value="5,10-METHYLENETETRAHYDROMETHANOPTERIN REDUCTASE"/>
    <property type="match status" value="1"/>
</dbReference>
<feature type="domain" description="Luciferase-like" evidence="2">
    <location>
        <begin position="5"/>
        <end position="190"/>
    </location>
</feature>
<dbReference type="Proteomes" id="UP000431826">
    <property type="component" value="Unassembled WGS sequence"/>
</dbReference>
<comment type="caution">
    <text evidence="3">The sequence shown here is derived from an EMBL/GenBank/DDBJ whole genome shotgun (WGS) entry which is preliminary data.</text>
</comment>
<dbReference type="InterPro" id="IPR050564">
    <property type="entry name" value="F420-G6PD/mer"/>
</dbReference>
<protein>
    <recommendedName>
        <fullName evidence="2">Luciferase-like domain-containing protein</fullName>
    </recommendedName>
</protein>
<dbReference type="InterPro" id="IPR011251">
    <property type="entry name" value="Luciferase-like_dom"/>
</dbReference>
<dbReference type="GO" id="GO:0016705">
    <property type="term" value="F:oxidoreductase activity, acting on paired donors, with incorporation or reduction of molecular oxygen"/>
    <property type="evidence" value="ECO:0007669"/>
    <property type="project" value="InterPro"/>
</dbReference>
<dbReference type="NCBIfam" id="TIGR03620">
    <property type="entry name" value="F420_MSMEG_4141"/>
    <property type="match status" value="1"/>
</dbReference>
<dbReference type="Gene3D" id="3.20.20.30">
    <property type="entry name" value="Luciferase-like domain"/>
    <property type="match status" value="1"/>
</dbReference>
<organism evidence="3 4">
    <name type="scientific">Streptomyces tubercidicus</name>
    <dbReference type="NCBI Taxonomy" id="47759"/>
    <lineage>
        <taxon>Bacteria</taxon>
        <taxon>Bacillati</taxon>
        <taxon>Actinomycetota</taxon>
        <taxon>Actinomycetes</taxon>
        <taxon>Kitasatosporales</taxon>
        <taxon>Streptomycetaceae</taxon>
        <taxon>Streptomyces</taxon>
    </lineage>
</organism>
<evidence type="ECO:0000313" key="3">
    <source>
        <dbReference type="EMBL" id="GFE37115.1"/>
    </source>
</evidence>
<gene>
    <name evidence="3" type="ORF">Stube_17880</name>
</gene>
<dbReference type="Pfam" id="PF00296">
    <property type="entry name" value="Bac_luciferase"/>
    <property type="match status" value="1"/>
</dbReference>
<accession>A0A640US50</accession>
<sequence length="217" mass="22863">MNAAAQALAEAYDGRFLLGLGASHAPLVGARGHTYAKPLTAVREYLDAMDAAPYPGPVAEPPPARVLAALGPKMLELARDRAAGAHPYFVTPEHTARAREILGTGPLLAPEQAVLLETDPAKARAVAREHHTGFYLQLPNYTGNLRRLGFGGEDFADGGSDRLVDAIVAWGDVDAIRRRGAEHHEAGADHVAVQPIAPDRGLGLGQLRELAPALLGS</sequence>
<keyword evidence="4" id="KW-1185">Reference proteome</keyword>
<evidence type="ECO:0000259" key="2">
    <source>
        <dbReference type="Pfam" id="PF00296"/>
    </source>
</evidence>
<reference evidence="3 4" key="1">
    <citation type="submission" date="2019-12" db="EMBL/GenBank/DDBJ databases">
        <title>Whole genome shotgun sequence of Streptomyces tubercidicus NBRC 13090.</title>
        <authorList>
            <person name="Ichikawa N."/>
            <person name="Kimura A."/>
            <person name="Kitahashi Y."/>
            <person name="Komaki H."/>
            <person name="Tamura T."/>
        </authorList>
    </citation>
    <scope>NUCLEOTIDE SEQUENCE [LARGE SCALE GENOMIC DNA]</scope>
    <source>
        <strain evidence="3 4">NBRC 13090</strain>
    </source>
</reference>
<evidence type="ECO:0000313" key="4">
    <source>
        <dbReference type="Proteomes" id="UP000431826"/>
    </source>
</evidence>
<dbReference type="InterPro" id="IPR036661">
    <property type="entry name" value="Luciferase-like_sf"/>
</dbReference>
<dbReference type="InterPro" id="IPR019922">
    <property type="entry name" value="Lucif-like_OxRdatse_MSMEG_4141"/>
</dbReference>
<name>A0A640US50_9ACTN</name>
<dbReference type="PANTHER" id="PTHR43244">
    <property type="match status" value="1"/>
</dbReference>
<dbReference type="SUPFAM" id="SSF51679">
    <property type="entry name" value="Bacterial luciferase-like"/>
    <property type="match status" value="1"/>
</dbReference>
<dbReference type="EMBL" id="BLIR01000001">
    <property type="protein sequence ID" value="GFE37115.1"/>
    <property type="molecule type" value="Genomic_DNA"/>
</dbReference>
<evidence type="ECO:0000256" key="1">
    <source>
        <dbReference type="ARBA" id="ARBA00023002"/>
    </source>
</evidence>
<keyword evidence="1" id="KW-0560">Oxidoreductase</keyword>
<proteinExistence type="predicted"/>
<dbReference type="AlphaFoldDB" id="A0A640US50"/>